<comment type="caution">
    <text evidence="3">The sequence shown here is derived from an EMBL/GenBank/DDBJ whole genome shotgun (WGS) entry which is preliminary data.</text>
</comment>
<evidence type="ECO:0000313" key="3">
    <source>
        <dbReference type="EMBL" id="PRY36182.1"/>
    </source>
</evidence>
<dbReference type="Gene3D" id="3.30.479.30">
    <property type="entry name" value="Band 7 domain"/>
    <property type="match status" value="1"/>
</dbReference>
<dbReference type="PANTHER" id="PTHR43446:SF1">
    <property type="entry name" value="BAND 7 DOMAIN-CONTAINING PROTEIN"/>
    <property type="match status" value="1"/>
</dbReference>
<evidence type="ECO:0000313" key="4">
    <source>
        <dbReference type="Proteomes" id="UP000239494"/>
    </source>
</evidence>
<keyword evidence="1" id="KW-0472">Membrane</keyword>
<proteinExistence type="predicted"/>
<gene>
    <name evidence="3" type="ORF">CLV43_112106</name>
</gene>
<dbReference type="GO" id="GO:0006508">
    <property type="term" value="P:proteolysis"/>
    <property type="evidence" value="ECO:0007669"/>
    <property type="project" value="UniProtKB-KW"/>
</dbReference>
<reference evidence="3 4" key="1">
    <citation type="submission" date="2018-03" db="EMBL/GenBank/DDBJ databases">
        <title>Genomic Encyclopedia of Archaeal and Bacterial Type Strains, Phase II (KMG-II): from individual species to whole genera.</title>
        <authorList>
            <person name="Goeker M."/>
        </authorList>
    </citation>
    <scope>NUCLEOTIDE SEQUENCE [LARGE SCALE GENOMIC DNA]</scope>
    <source>
        <strain evidence="3 4">DSM 44720</strain>
    </source>
</reference>
<organism evidence="3 4">
    <name type="scientific">Umezawaea tangerina</name>
    <dbReference type="NCBI Taxonomy" id="84725"/>
    <lineage>
        <taxon>Bacteria</taxon>
        <taxon>Bacillati</taxon>
        <taxon>Actinomycetota</taxon>
        <taxon>Actinomycetes</taxon>
        <taxon>Pseudonocardiales</taxon>
        <taxon>Pseudonocardiaceae</taxon>
        <taxon>Umezawaea</taxon>
    </lineage>
</organism>
<keyword evidence="4" id="KW-1185">Reference proteome</keyword>
<dbReference type="Pfam" id="PF01145">
    <property type="entry name" value="Band_7"/>
    <property type="match status" value="1"/>
</dbReference>
<dbReference type="InterPro" id="IPR036013">
    <property type="entry name" value="Band_7/SPFH_dom_sf"/>
</dbReference>
<dbReference type="EMBL" id="PVTF01000012">
    <property type="protein sequence ID" value="PRY36182.1"/>
    <property type="molecule type" value="Genomic_DNA"/>
</dbReference>
<accession>A0A2T0SRY7</accession>
<feature type="transmembrane region" description="Helical" evidence="1">
    <location>
        <begin position="21"/>
        <end position="48"/>
    </location>
</feature>
<keyword evidence="3" id="KW-0645">Protease</keyword>
<feature type="domain" description="Band 7" evidence="2">
    <location>
        <begin position="75"/>
        <end position="239"/>
    </location>
</feature>
<dbReference type="InterPro" id="IPR001107">
    <property type="entry name" value="Band_7"/>
</dbReference>
<dbReference type="AlphaFoldDB" id="A0A2T0SRY7"/>
<dbReference type="Proteomes" id="UP000239494">
    <property type="component" value="Unassembled WGS sequence"/>
</dbReference>
<keyword evidence="1" id="KW-0812">Transmembrane</keyword>
<evidence type="ECO:0000256" key="1">
    <source>
        <dbReference type="SAM" id="Phobius"/>
    </source>
</evidence>
<evidence type="ECO:0000259" key="2">
    <source>
        <dbReference type="SMART" id="SM00244"/>
    </source>
</evidence>
<dbReference type="PANTHER" id="PTHR43446">
    <property type="entry name" value="MEMBRANE PROTEIN-RELATED"/>
    <property type="match status" value="1"/>
</dbReference>
<dbReference type="SMART" id="SM00244">
    <property type="entry name" value="PHB"/>
    <property type="match status" value="1"/>
</dbReference>
<dbReference type="SUPFAM" id="SSF117892">
    <property type="entry name" value="Band 7/SPFH domain"/>
    <property type="match status" value="1"/>
</dbReference>
<dbReference type="CDD" id="cd03402">
    <property type="entry name" value="SPFH_like_u2"/>
    <property type="match status" value="1"/>
</dbReference>
<feature type="transmembrane region" description="Helical" evidence="1">
    <location>
        <begin position="60"/>
        <end position="81"/>
    </location>
</feature>
<keyword evidence="3" id="KW-0378">Hydrolase</keyword>
<dbReference type="RefSeq" id="WP_106192682.1">
    <property type="nucleotide sequence ID" value="NZ_PVTF01000012.1"/>
</dbReference>
<keyword evidence="1" id="KW-1133">Transmembrane helix</keyword>
<dbReference type="OrthoDB" id="9813479at2"/>
<protein>
    <submittedName>
        <fullName evidence="3">Regulator of protease activity HflC (Stomatin/prohibitin superfamily)</fullName>
    </submittedName>
</protein>
<name>A0A2T0SRY7_9PSEU</name>
<dbReference type="GO" id="GO:0008233">
    <property type="term" value="F:peptidase activity"/>
    <property type="evidence" value="ECO:0007669"/>
    <property type="project" value="UniProtKB-KW"/>
</dbReference>
<sequence>MNATTEIAERMPAPVIREREALGLAGIPAFFLGVVGELVGGGLIALAIVPEPNDPGIPLIILGALVVIAASLAMGGLFTVAPGEARVLQFLGSYVGTVRQDGLRWANPFTTRRKVSTRIRNHETSALKVNDADGNPIEIAAVVVWQVDDTARALFEVDDFVLFVGIQTETAVRHIANSYPYDNHDEAGLSLRENADVITETLSIEIAARVQAAGVRVIESRLTHLAYAPEIAHAMLQRQQASAVVAARTRIVEGAVGMVELALARLAEHDVVQLDEERKAAMVSNLLVVLCGDRSTQPVVNTGSLYT</sequence>